<keyword evidence="6" id="KW-0812">Transmembrane</keyword>
<dbReference type="SUPFAM" id="SSF49265">
    <property type="entry name" value="Fibronectin type III"/>
    <property type="match status" value="3"/>
</dbReference>
<reference evidence="10 11" key="1">
    <citation type="journal article" date="2018" name="Sci. Rep.">
        <title>Comparative analysis of the Pocillopora damicornis genome highlights role of immune system in coral evolution.</title>
        <authorList>
            <person name="Cunning R."/>
            <person name="Bay R.A."/>
            <person name="Gillette P."/>
            <person name="Baker A.C."/>
            <person name="Traylor-Knowles N."/>
        </authorList>
    </citation>
    <scope>NUCLEOTIDE SEQUENCE [LARGE SCALE GENOMIC DNA]</scope>
    <source>
        <strain evidence="10">RSMAS</strain>
        <tissue evidence="10">Whole animal</tissue>
    </source>
</reference>
<evidence type="ECO:0000259" key="9">
    <source>
        <dbReference type="PROSITE" id="PS51820"/>
    </source>
</evidence>
<keyword evidence="4" id="KW-0675">Receptor</keyword>
<dbReference type="Gene3D" id="1.10.287.70">
    <property type="match status" value="1"/>
</dbReference>
<feature type="transmembrane region" description="Helical" evidence="6">
    <location>
        <begin position="811"/>
        <end position="833"/>
    </location>
</feature>
<dbReference type="PROSITE" id="PS51820">
    <property type="entry name" value="PA14"/>
    <property type="match status" value="1"/>
</dbReference>
<sequence length="1127" mass="128136">MLMLSSTSQLFVLIAVTKLTIGEISTCIPKEYRGARREKWTDLKGGWFLTHLTSDLRFPNSPRTVETIPTFTPPRNDGDFYGQRLQAYFVPPISGNYTFYASCDSECVFYLSSDEMPENKKEVIRIDQQRRTEYEQWERYPEQKSCFQQLERRKLYYIEALHSNYRLDDHVHIHAKFPGSNSTKPLDSDVLVLYSKGSSVHTTCILLKRCGVTCGGGLETSITTKPNHSQECAAHESSGYKEDPSVPVQVHNITTTTAVVSWIPLERSSASVVDFTGYKVSLKSDRDISRERLVNRSVDSISFQGLKIFTNYCATVEPQTAFGSLWKEECFNFVTEDSTPDSPPQAVTAVNTDQKSIKVRWKPIPEKDRNGIILGFKLTYMKMSATFHLEKPVDEETKFWPRFETVIYGDTYVTVLSGKVKPFAWYCIKMLGFTRKGEGPETSCVFVLTEESVPSWAPINVTTAPFNSTAFSVSWQSVPPDHENGIILGYKLLIVRLNTESILLSETVDVNQTQFSFEISPVVPNVCVKVLAFTKKGNGRESNCIEGWTWSEETLFPEMQANNNSSPTGFKITWNKPRDEVLSQLIYYHVTYQAVSSVNEPVNSSHISLNVSADSLEVSVGDLETYTTYKVMVEAITMDGESKRKKVIFTKTCRCPHLMYANWAPSPPYVAEDRLSGEPRGLIPELLAHMLQASCGTCHSYKVWNISFAINTTEKITEPDSRIKMDFRFPIRSAVGRTTYRGTHSYVPLITVPGVALMTRKKTPSGYARDLGNSVLRCWSIFAIFITLAILMGFVIWFAESSHNDKHFKHPLYKGVVDGIWWSFMTMTTVGYGDRYPKTHLGRSIAILWFLTGIVLSSLLVSSLTSSMSVRILDRNLNVARGKKVGALAQFPEYDLIIRFISKAGEGKTFLTLEKLVTALEYGEVDGILVDLYTASYRGDLFNVTWIVISQIIPFEFTSGAVISRNAGKLEKHFRDYIETKGTVAVTEVLKKRTNEEKKENKTSIHMSETTSIPLLDPRTRIYQVTIFIFLALLFLAVFMGLVYHSWYKGLQKRRYQIQAKRERQRTEYIMAKLQLQQLVEEFYQRFSMTYKELRLKHCKQLKRLKMAKAASANGEKPLNVTNGEWV</sequence>
<dbReference type="Proteomes" id="UP000275408">
    <property type="component" value="Unassembled WGS sequence"/>
</dbReference>
<keyword evidence="6" id="KW-0472">Membrane</keyword>
<evidence type="ECO:0000259" key="8">
    <source>
        <dbReference type="PROSITE" id="PS50853"/>
    </source>
</evidence>
<protein>
    <submittedName>
        <fullName evidence="10">Uncharacterized protein</fullName>
    </submittedName>
</protein>
<dbReference type="PROSITE" id="PS50853">
    <property type="entry name" value="FN3"/>
    <property type="match status" value="4"/>
</dbReference>
<keyword evidence="6" id="KW-1133">Transmembrane helix</keyword>
<feature type="domain" description="Fibronectin type-III" evidence="8">
    <location>
        <begin position="244"/>
        <end position="338"/>
    </location>
</feature>
<name>A0A3M6TFE4_POCDA</name>
<dbReference type="PRINTS" id="PR00169">
    <property type="entry name" value="KCHANNEL"/>
</dbReference>
<dbReference type="InterPro" id="IPR050379">
    <property type="entry name" value="Type-I_Cytokine_Rcpt"/>
</dbReference>
<dbReference type="GO" id="GO:0043235">
    <property type="term" value="C:receptor complex"/>
    <property type="evidence" value="ECO:0007669"/>
    <property type="project" value="TreeGrafter"/>
</dbReference>
<keyword evidence="2" id="KW-0677">Repeat</keyword>
<dbReference type="GO" id="GO:0019955">
    <property type="term" value="F:cytokine binding"/>
    <property type="evidence" value="ECO:0007669"/>
    <property type="project" value="TreeGrafter"/>
</dbReference>
<dbReference type="STRING" id="46731.A0A3M6TFE4"/>
<comment type="caution">
    <text evidence="10">The sequence shown here is derived from an EMBL/GenBank/DDBJ whole genome shotgun (WGS) entry which is preliminary data.</text>
</comment>
<dbReference type="InterPro" id="IPR003961">
    <property type="entry name" value="FN3_dom"/>
</dbReference>
<dbReference type="EMBL" id="RCHS01003687">
    <property type="protein sequence ID" value="RMX40117.1"/>
    <property type="molecule type" value="Genomic_DNA"/>
</dbReference>
<keyword evidence="11" id="KW-1185">Reference proteome</keyword>
<feature type="domain" description="Fibronectin type-III" evidence="8">
    <location>
        <begin position="457"/>
        <end position="552"/>
    </location>
</feature>
<dbReference type="PANTHER" id="PTHR23036">
    <property type="entry name" value="CYTOKINE RECEPTOR"/>
    <property type="match status" value="1"/>
</dbReference>
<evidence type="ECO:0000256" key="3">
    <source>
        <dbReference type="ARBA" id="ARBA00023157"/>
    </source>
</evidence>
<evidence type="ECO:0000256" key="5">
    <source>
        <dbReference type="ARBA" id="ARBA00023180"/>
    </source>
</evidence>
<dbReference type="SUPFAM" id="SSF81324">
    <property type="entry name" value="Voltage-gated potassium channels"/>
    <property type="match status" value="1"/>
</dbReference>
<keyword evidence="1 7" id="KW-0732">Signal</keyword>
<evidence type="ECO:0000256" key="2">
    <source>
        <dbReference type="ARBA" id="ARBA00022737"/>
    </source>
</evidence>
<organism evidence="10 11">
    <name type="scientific">Pocillopora damicornis</name>
    <name type="common">Cauliflower coral</name>
    <name type="synonym">Millepora damicornis</name>
    <dbReference type="NCBI Taxonomy" id="46731"/>
    <lineage>
        <taxon>Eukaryota</taxon>
        <taxon>Metazoa</taxon>
        <taxon>Cnidaria</taxon>
        <taxon>Anthozoa</taxon>
        <taxon>Hexacorallia</taxon>
        <taxon>Scleractinia</taxon>
        <taxon>Astrocoeniina</taxon>
        <taxon>Pocilloporidae</taxon>
        <taxon>Pocillopora</taxon>
    </lineage>
</organism>
<dbReference type="Pfam" id="PF00041">
    <property type="entry name" value="fn3"/>
    <property type="match status" value="1"/>
</dbReference>
<feature type="domain" description="Fibronectin type-III" evidence="8">
    <location>
        <begin position="343"/>
        <end position="452"/>
    </location>
</feature>
<dbReference type="AlphaFoldDB" id="A0A3M6TFE4"/>
<feature type="transmembrane region" description="Helical" evidence="6">
    <location>
        <begin position="1025"/>
        <end position="1047"/>
    </location>
</feature>
<keyword evidence="3" id="KW-1015">Disulfide bond</keyword>
<dbReference type="InterPro" id="IPR037524">
    <property type="entry name" value="PA14/GLEYA"/>
</dbReference>
<feature type="transmembrane region" description="Helical" evidence="6">
    <location>
        <begin position="779"/>
        <end position="799"/>
    </location>
</feature>
<evidence type="ECO:0000256" key="4">
    <source>
        <dbReference type="ARBA" id="ARBA00023170"/>
    </source>
</evidence>
<evidence type="ECO:0000256" key="7">
    <source>
        <dbReference type="SAM" id="SignalP"/>
    </source>
</evidence>
<accession>A0A3M6TFE4</accession>
<dbReference type="InterPro" id="IPR013099">
    <property type="entry name" value="K_chnl_dom"/>
</dbReference>
<proteinExistence type="predicted"/>
<evidence type="ECO:0000256" key="6">
    <source>
        <dbReference type="SAM" id="Phobius"/>
    </source>
</evidence>
<dbReference type="InterPro" id="IPR036116">
    <property type="entry name" value="FN3_sf"/>
</dbReference>
<feature type="signal peptide" evidence="7">
    <location>
        <begin position="1"/>
        <end position="22"/>
    </location>
</feature>
<evidence type="ECO:0000313" key="10">
    <source>
        <dbReference type="EMBL" id="RMX40117.1"/>
    </source>
</evidence>
<dbReference type="InterPro" id="IPR013783">
    <property type="entry name" value="Ig-like_fold"/>
</dbReference>
<feature type="domain" description="PA14" evidence="9">
    <location>
        <begin position="30"/>
        <end position="190"/>
    </location>
</feature>
<dbReference type="PANTHER" id="PTHR23036:SF151">
    <property type="entry name" value="FIBRONECTIN TYPE-III DOMAIN-CONTAINING PROTEIN"/>
    <property type="match status" value="1"/>
</dbReference>
<gene>
    <name evidence="10" type="ORF">pdam_00002325</name>
</gene>
<dbReference type="OrthoDB" id="5957890at2759"/>
<keyword evidence="5" id="KW-0325">Glycoprotein</keyword>
<dbReference type="Gene3D" id="2.60.120.1560">
    <property type="match status" value="1"/>
</dbReference>
<dbReference type="GO" id="GO:0004896">
    <property type="term" value="F:cytokine receptor activity"/>
    <property type="evidence" value="ECO:0007669"/>
    <property type="project" value="TreeGrafter"/>
</dbReference>
<evidence type="ECO:0000313" key="11">
    <source>
        <dbReference type="Proteomes" id="UP000275408"/>
    </source>
</evidence>
<dbReference type="CDD" id="cd00063">
    <property type="entry name" value="FN3"/>
    <property type="match status" value="3"/>
</dbReference>
<feature type="transmembrane region" description="Helical" evidence="6">
    <location>
        <begin position="845"/>
        <end position="865"/>
    </location>
</feature>
<dbReference type="SMART" id="SM00060">
    <property type="entry name" value="FN3"/>
    <property type="match status" value="4"/>
</dbReference>
<feature type="domain" description="Fibronectin type-III" evidence="8">
    <location>
        <begin position="556"/>
        <end position="655"/>
    </location>
</feature>
<dbReference type="GO" id="GO:0009897">
    <property type="term" value="C:external side of plasma membrane"/>
    <property type="evidence" value="ECO:0007669"/>
    <property type="project" value="TreeGrafter"/>
</dbReference>
<dbReference type="Gene3D" id="2.60.40.10">
    <property type="entry name" value="Immunoglobulins"/>
    <property type="match status" value="4"/>
</dbReference>
<feature type="chain" id="PRO_5018125816" evidence="7">
    <location>
        <begin position="23"/>
        <end position="1127"/>
    </location>
</feature>
<dbReference type="Pfam" id="PF07885">
    <property type="entry name" value="Ion_trans_2"/>
    <property type="match status" value="1"/>
</dbReference>
<evidence type="ECO:0000256" key="1">
    <source>
        <dbReference type="ARBA" id="ARBA00022729"/>
    </source>
</evidence>